<dbReference type="GO" id="GO:0005634">
    <property type="term" value="C:nucleus"/>
    <property type="evidence" value="ECO:0007669"/>
    <property type="project" value="UniProtKB-SubCell"/>
</dbReference>
<dbReference type="GO" id="GO:1990189">
    <property type="term" value="F:protein N-terminal-serine acetyltransferase activity"/>
    <property type="evidence" value="ECO:0007669"/>
    <property type="project" value="UniProtKB-EC"/>
</dbReference>
<sequence length="286" mass="32600">MCPPRPTRRNVTEPLFNTATQPQPVPLATSSSLTGTAPPSEEEKTISPSMQINTQRFLELIHAEFPDQLATPRADTLHRRTFRIDHATPDNGCPSSATLPKLLHLLATNLGQKYDACNARLYHNSTPWQQNKLHEMNTSGLAYVVYSSNDEPQMFLSFLICEECDIRKQHDQHQVLYLYEIQIHAAYQRMGLGRTLLHHLRRLVPSINSNLQLSVYCIELTVFGDNHNAIRLYKSVGGKLTFGSPKIEFEVENENQRVTRTTAAARNARSSRCRFVIPLYFTFYIT</sequence>
<comment type="catalytic activity">
    <reaction evidence="10">
        <text>N-terminal L-seryl-[histone H2A] + acetyl-CoA = N-terminal N(alpha)-acetyl-L-seryl-[histone H2A] + CoA + H(+)</text>
        <dbReference type="Rhea" id="RHEA:50600"/>
        <dbReference type="Rhea" id="RHEA-COMP:12742"/>
        <dbReference type="Rhea" id="RHEA-COMP:12744"/>
        <dbReference type="ChEBI" id="CHEBI:15378"/>
        <dbReference type="ChEBI" id="CHEBI:57287"/>
        <dbReference type="ChEBI" id="CHEBI:57288"/>
        <dbReference type="ChEBI" id="CHEBI:64738"/>
        <dbReference type="ChEBI" id="CHEBI:83690"/>
        <dbReference type="EC" id="2.3.1.257"/>
    </reaction>
</comment>
<evidence type="ECO:0000313" key="14">
    <source>
        <dbReference type="EMBL" id="QLG72686.1"/>
    </source>
</evidence>
<evidence type="ECO:0000256" key="2">
    <source>
        <dbReference type="ARBA" id="ARBA00004496"/>
    </source>
</evidence>
<evidence type="ECO:0000256" key="11">
    <source>
        <dbReference type="ARBA" id="ARBA00049524"/>
    </source>
</evidence>
<evidence type="ECO:0000256" key="7">
    <source>
        <dbReference type="ARBA" id="ARBA00022679"/>
    </source>
</evidence>
<dbReference type="GO" id="GO:0043998">
    <property type="term" value="F:histone H2A acetyltransferase activity"/>
    <property type="evidence" value="ECO:0007669"/>
    <property type="project" value="InterPro"/>
</dbReference>
<evidence type="ECO:0000256" key="3">
    <source>
        <dbReference type="ARBA" id="ARBA00008870"/>
    </source>
</evidence>
<dbReference type="PROSITE" id="PS51186">
    <property type="entry name" value="GNAT"/>
    <property type="match status" value="1"/>
</dbReference>
<dbReference type="CDD" id="cd04301">
    <property type="entry name" value="NAT_SF"/>
    <property type="match status" value="1"/>
</dbReference>
<dbReference type="Gene3D" id="3.40.630.30">
    <property type="match status" value="1"/>
</dbReference>
<dbReference type="InterPro" id="IPR039949">
    <property type="entry name" value="NAA40"/>
</dbReference>
<organism evidence="14 15">
    <name type="scientific">Zygotorulaspora mrakii</name>
    <name type="common">Zygosaccharomyces mrakii</name>
    <dbReference type="NCBI Taxonomy" id="42260"/>
    <lineage>
        <taxon>Eukaryota</taxon>
        <taxon>Fungi</taxon>
        <taxon>Dikarya</taxon>
        <taxon>Ascomycota</taxon>
        <taxon>Saccharomycotina</taxon>
        <taxon>Saccharomycetes</taxon>
        <taxon>Saccharomycetales</taxon>
        <taxon>Saccharomycetaceae</taxon>
        <taxon>Zygotorulaspora</taxon>
    </lineage>
</organism>
<dbReference type="KEGG" id="zmk:HG535_0D03940"/>
<dbReference type="EMBL" id="CP058607">
    <property type="protein sequence ID" value="QLG72686.1"/>
    <property type="molecule type" value="Genomic_DNA"/>
</dbReference>
<accession>A0A7H9B2N7</accession>
<comment type="subcellular location">
    <subcellularLocation>
        <location evidence="2">Cytoplasm</location>
    </subcellularLocation>
    <subcellularLocation>
        <location evidence="1">Nucleus</location>
    </subcellularLocation>
</comment>
<dbReference type="AlphaFoldDB" id="A0A7H9B2N7"/>
<evidence type="ECO:0000256" key="5">
    <source>
        <dbReference type="ARBA" id="ARBA00015043"/>
    </source>
</evidence>
<dbReference type="Pfam" id="PF00583">
    <property type="entry name" value="Acetyltransf_1"/>
    <property type="match status" value="1"/>
</dbReference>
<dbReference type="GeneID" id="59236410"/>
<evidence type="ECO:0000313" key="15">
    <source>
        <dbReference type="Proteomes" id="UP000509704"/>
    </source>
</evidence>
<dbReference type="OrthoDB" id="424551at2759"/>
<evidence type="ECO:0000256" key="6">
    <source>
        <dbReference type="ARBA" id="ARBA00022490"/>
    </source>
</evidence>
<dbReference type="SUPFAM" id="SSF55729">
    <property type="entry name" value="Acyl-CoA N-acyltransferases (Nat)"/>
    <property type="match status" value="1"/>
</dbReference>
<dbReference type="PANTHER" id="PTHR20531:SF1">
    <property type="entry name" value="N-ALPHA-ACETYLTRANSFERASE 40"/>
    <property type="match status" value="1"/>
</dbReference>
<evidence type="ECO:0000256" key="4">
    <source>
        <dbReference type="ARBA" id="ARBA00012950"/>
    </source>
</evidence>
<evidence type="ECO:0000256" key="8">
    <source>
        <dbReference type="ARBA" id="ARBA00023242"/>
    </source>
</evidence>
<keyword evidence="8" id="KW-0539">Nucleus</keyword>
<comment type="similarity">
    <text evidence="3">Belongs to the acetyltransferase family. NAA40 subfamily.</text>
</comment>
<evidence type="ECO:0000256" key="1">
    <source>
        <dbReference type="ARBA" id="ARBA00004123"/>
    </source>
</evidence>
<evidence type="ECO:0000256" key="10">
    <source>
        <dbReference type="ARBA" id="ARBA00047821"/>
    </source>
</evidence>
<dbReference type="InterPro" id="IPR000182">
    <property type="entry name" value="GNAT_dom"/>
</dbReference>
<gene>
    <name evidence="14" type="ORF">HG535_0D03940</name>
</gene>
<evidence type="ECO:0000259" key="13">
    <source>
        <dbReference type="PROSITE" id="PS51186"/>
    </source>
</evidence>
<feature type="region of interest" description="Disordered" evidence="12">
    <location>
        <begin position="1"/>
        <end position="47"/>
    </location>
</feature>
<keyword evidence="15" id="KW-1185">Reference proteome</keyword>
<reference evidence="14 15" key="1">
    <citation type="submission" date="2020-07" db="EMBL/GenBank/DDBJ databases">
        <title>The yeast mating-type switching endonuclease HO is a domesticated member of an unorthodox homing genetic element family.</title>
        <authorList>
            <person name="Coughlan A.Y."/>
            <person name="Lombardi L."/>
            <person name="Braun-Galleani S."/>
            <person name="Martos A.R."/>
            <person name="Galeote V."/>
            <person name="Bigey F."/>
            <person name="Dequin S."/>
            <person name="Byrne K.P."/>
            <person name="Wolfe K.H."/>
        </authorList>
    </citation>
    <scope>NUCLEOTIDE SEQUENCE [LARGE SCALE GENOMIC DNA]</scope>
    <source>
        <strain evidence="14 15">NRRL Y-6702</strain>
    </source>
</reference>
<name>A0A7H9B2N7_ZYGMR</name>
<evidence type="ECO:0000256" key="9">
    <source>
        <dbReference type="ARBA" id="ARBA00023315"/>
    </source>
</evidence>
<dbReference type="EC" id="2.3.1.257" evidence="4"/>
<dbReference type="PANTHER" id="PTHR20531">
    <property type="entry name" value="N-ALPHA-ACETYLTRANSFERASE 40"/>
    <property type="match status" value="1"/>
</dbReference>
<evidence type="ECO:0000256" key="12">
    <source>
        <dbReference type="SAM" id="MobiDB-lite"/>
    </source>
</evidence>
<feature type="compositionally biased region" description="Polar residues" evidence="12">
    <location>
        <begin position="15"/>
        <end position="37"/>
    </location>
</feature>
<keyword evidence="9" id="KW-0012">Acyltransferase</keyword>
<dbReference type="InterPro" id="IPR016181">
    <property type="entry name" value="Acyl_CoA_acyltransferase"/>
</dbReference>
<keyword evidence="6" id="KW-0963">Cytoplasm</keyword>
<dbReference type="GO" id="GO:0010485">
    <property type="term" value="F:histone H4 acetyltransferase activity"/>
    <property type="evidence" value="ECO:0007669"/>
    <property type="project" value="InterPro"/>
</dbReference>
<keyword evidence="7" id="KW-0808">Transferase</keyword>
<dbReference type="Proteomes" id="UP000509704">
    <property type="component" value="Chromosome 4"/>
</dbReference>
<proteinExistence type="inferred from homology"/>
<comment type="catalytic activity">
    <reaction evidence="11">
        <text>N-terminal L-seryl-[histone H4] + acetyl-CoA = N-terminal N(alpha)-acetyl-L-seryl-[histone H4] + CoA + H(+)</text>
        <dbReference type="Rhea" id="RHEA:50596"/>
        <dbReference type="Rhea" id="RHEA-COMP:12740"/>
        <dbReference type="Rhea" id="RHEA-COMP:12743"/>
        <dbReference type="ChEBI" id="CHEBI:15378"/>
        <dbReference type="ChEBI" id="CHEBI:57287"/>
        <dbReference type="ChEBI" id="CHEBI:57288"/>
        <dbReference type="ChEBI" id="CHEBI:64738"/>
        <dbReference type="ChEBI" id="CHEBI:83690"/>
        <dbReference type="EC" id="2.3.1.257"/>
    </reaction>
</comment>
<dbReference type="RefSeq" id="XP_037144414.1">
    <property type="nucleotide sequence ID" value="XM_037288519.1"/>
</dbReference>
<feature type="domain" description="N-acetyltransferase" evidence="13">
    <location>
        <begin position="100"/>
        <end position="254"/>
    </location>
</feature>
<protein>
    <recommendedName>
        <fullName evidence="5">N-alpha-acetyltransferase 40</fullName>
        <ecNumber evidence="4">2.3.1.257</ecNumber>
    </recommendedName>
</protein>
<dbReference type="GO" id="GO:0005737">
    <property type="term" value="C:cytoplasm"/>
    <property type="evidence" value="ECO:0007669"/>
    <property type="project" value="UniProtKB-SubCell"/>
</dbReference>